<dbReference type="EMBL" id="JAWDKB010000004">
    <property type="protein sequence ID" value="MDV0443826.1"/>
    <property type="molecule type" value="Genomic_DNA"/>
</dbReference>
<dbReference type="RefSeq" id="WP_338096336.1">
    <property type="nucleotide sequence ID" value="NZ_JAWDKB010000004.1"/>
</dbReference>
<gene>
    <name evidence="1" type="ORF">McpCs1_12070</name>
</gene>
<protein>
    <submittedName>
        <fullName evidence="1">Uncharacterized protein</fullName>
    </submittedName>
</protein>
<proteinExistence type="predicted"/>
<reference evidence="1 2" key="1">
    <citation type="submission" date="2023-06" db="EMBL/GenBank/DDBJ databases">
        <title>Genome sequence of Methancorpusculaceae sp. Cs1.</title>
        <authorList>
            <person name="Protasov E."/>
            <person name="Platt K."/>
            <person name="Poehlein A."/>
            <person name="Daniel R."/>
            <person name="Brune A."/>
        </authorList>
    </citation>
    <scope>NUCLEOTIDE SEQUENCE [LARGE SCALE GENOMIC DNA]</scope>
    <source>
        <strain evidence="1 2">Cs1</strain>
    </source>
</reference>
<comment type="caution">
    <text evidence="1">The sequence shown here is derived from an EMBL/GenBank/DDBJ whole genome shotgun (WGS) entry which is preliminary data.</text>
</comment>
<sequence length="90" mass="10143">MNDPIVGDWEKAVLFAGRMHCRFYPDNTGVAIGKVLGHNINEPFTWQCKGCGVYHICAHGHEHDVCLSGDRLETVFQGHALDMARVRYTK</sequence>
<organism evidence="1 2">
    <name type="scientific">Methanorbis rubei</name>
    <dbReference type="NCBI Taxonomy" id="3028300"/>
    <lineage>
        <taxon>Archaea</taxon>
        <taxon>Methanobacteriati</taxon>
        <taxon>Methanobacteriota</taxon>
        <taxon>Stenosarchaea group</taxon>
        <taxon>Methanomicrobia</taxon>
        <taxon>Methanomicrobiales</taxon>
        <taxon>Methanocorpusculaceae</taxon>
        <taxon>Methanorbis</taxon>
    </lineage>
</organism>
<dbReference type="Proteomes" id="UP001283212">
    <property type="component" value="Unassembled WGS sequence"/>
</dbReference>
<name>A0AAE4SBR3_9EURY</name>
<evidence type="ECO:0000313" key="2">
    <source>
        <dbReference type="Proteomes" id="UP001283212"/>
    </source>
</evidence>
<keyword evidence="2" id="KW-1185">Reference proteome</keyword>
<dbReference type="AlphaFoldDB" id="A0AAE4SBR3"/>
<accession>A0AAE4SBR3</accession>
<evidence type="ECO:0000313" key="1">
    <source>
        <dbReference type="EMBL" id="MDV0443826.1"/>
    </source>
</evidence>